<dbReference type="InterPro" id="IPR002575">
    <property type="entry name" value="Aminoglycoside_PTrfase"/>
</dbReference>
<dbReference type="InterPro" id="IPR011009">
    <property type="entry name" value="Kinase-like_dom_sf"/>
</dbReference>
<sequence length="282" mass="32512">MSTKMGRKINEGSSAEVFEWENDEKIIKLAKNKKRHQSMLTEYLNSQVAWDNGVSVPQPFGLVDVDGRPGIIFERIYGETLMERFVNQKGFNYEDVARITAKILSETHGKKIPNIRSQREAIIYSINGANYLTNSEKKLVVDILNNIPIKEQLCHGDPNLNNILIRDNKALLIDWRHASIGNPETDLAEYILMTRYAIVPMVRQAILPRHIPSEIEYYINSIKEEIIKVFIDEYTKLSDITSEDIDSWIIPMAARRLSVGIIPKSEKEQLVGEIRRRLKIYK</sequence>
<protein>
    <submittedName>
        <fullName evidence="2">Aminoglycoside phosphotransferase family protein</fullName>
    </submittedName>
</protein>
<reference evidence="2 3" key="1">
    <citation type="submission" date="2023-03" db="EMBL/GenBank/DDBJ databases">
        <title>Complete genome sequence of Tepidibacter sp. SWIR-1, isolated from a deep-sea hydrothermal vent.</title>
        <authorList>
            <person name="Li X."/>
        </authorList>
    </citation>
    <scope>NUCLEOTIDE SEQUENCE [LARGE SCALE GENOMIC DNA]</scope>
    <source>
        <strain evidence="2 3">SWIR-1</strain>
    </source>
</reference>
<feature type="domain" description="Aminoglycoside phosphotransferase" evidence="1">
    <location>
        <begin position="7"/>
        <end position="195"/>
    </location>
</feature>
<dbReference type="Proteomes" id="UP001222800">
    <property type="component" value="Chromosome"/>
</dbReference>
<evidence type="ECO:0000313" key="3">
    <source>
        <dbReference type="Proteomes" id="UP001222800"/>
    </source>
</evidence>
<name>A0ABY8EJC6_9FIRM</name>
<keyword evidence="3" id="KW-1185">Reference proteome</keyword>
<dbReference type="SUPFAM" id="SSF56112">
    <property type="entry name" value="Protein kinase-like (PK-like)"/>
    <property type="match status" value="1"/>
</dbReference>
<gene>
    <name evidence="2" type="ORF">P4S50_07320</name>
</gene>
<dbReference type="EMBL" id="CP120733">
    <property type="protein sequence ID" value="WFD11877.1"/>
    <property type="molecule type" value="Genomic_DNA"/>
</dbReference>
<evidence type="ECO:0000259" key="1">
    <source>
        <dbReference type="Pfam" id="PF01636"/>
    </source>
</evidence>
<accession>A0ABY8EJC6</accession>
<evidence type="ECO:0000313" key="2">
    <source>
        <dbReference type="EMBL" id="WFD11877.1"/>
    </source>
</evidence>
<organism evidence="2 3">
    <name type="scientific">Tepidibacter hydrothermalis</name>
    <dbReference type="NCBI Taxonomy" id="3036126"/>
    <lineage>
        <taxon>Bacteria</taxon>
        <taxon>Bacillati</taxon>
        <taxon>Bacillota</taxon>
        <taxon>Clostridia</taxon>
        <taxon>Peptostreptococcales</taxon>
        <taxon>Peptostreptococcaceae</taxon>
        <taxon>Tepidibacter</taxon>
    </lineage>
</organism>
<dbReference type="RefSeq" id="WP_277734086.1">
    <property type="nucleotide sequence ID" value="NZ_CP120733.1"/>
</dbReference>
<proteinExistence type="predicted"/>
<dbReference type="Gene3D" id="3.90.1200.10">
    <property type="match status" value="1"/>
</dbReference>
<dbReference type="Pfam" id="PF01636">
    <property type="entry name" value="APH"/>
    <property type="match status" value="1"/>
</dbReference>